<accession>A0ACB8WGK4</accession>
<reference evidence="1" key="1">
    <citation type="submission" date="2022-04" db="EMBL/GenBank/DDBJ databases">
        <title>Jade perch genome.</title>
        <authorList>
            <person name="Chao B."/>
        </authorList>
    </citation>
    <scope>NUCLEOTIDE SEQUENCE</scope>
    <source>
        <strain evidence="1">CB-2022</strain>
    </source>
</reference>
<dbReference type="Proteomes" id="UP000831701">
    <property type="component" value="Chromosome 10"/>
</dbReference>
<keyword evidence="2" id="KW-1185">Reference proteome</keyword>
<proteinExistence type="predicted"/>
<gene>
    <name evidence="1" type="ORF">L3Q82_009263</name>
</gene>
<protein>
    <submittedName>
        <fullName evidence="1">Uncharacterized protein</fullName>
    </submittedName>
</protein>
<evidence type="ECO:0000313" key="1">
    <source>
        <dbReference type="EMBL" id="KAI3367062.1"/>
    </source>
</evidence>
<name>A0ACB8WGK4_9TELE</name>
<organism evidence="1 2">
    <name type="scientific">Scortum barcoo</name>
    <name type="common">barcoo grunter</name>
    <dbReference type="NCBI Taxonomy" id="214431"/>
    <lineage>
        <taxon>Eukaryota</taxon>
        <taxon>Metazoa</taxon>
        <taxon>Chordata</taxon>
        <taxon>Craniata</taxon>
        <taxon>Vertebrata</taxon>
        <taxon>Euteleostomi</taxon>
        <taxon>Actinopterygii</taxon>
        <taxon>Neopterygii</taxon>
        <taxon>Teleostei</taxon>
        <taxon>Neoteleostei</taxon>
        <taxon>Acanthomorphata</taxon>
        <taxon>Eupercaria</taxon>
        <taxon>Centrarchiformes</taxon>
        <taxon>Terapontoidei</taxon>
        <taxon>Terapontidae</taxon>
        <taxon>Scortum</taxon>
    </lineage>
</organism>
<comment type="caution">
    <text evidence="1">The sequence shown here is derived from an EMBL/GenBank/DDBJ whole genome shotgun (WGS) entry which is preliminary data.</text>
</comment>
<evidence type="ECO:0000313" key="2">
    <source>
        <dbReference type="Proteomes" id="UP000831701"/>
    </source>
</evidence>
<sequence length="156" mass="16891">MNPHLGLEYIEDLGLFCLRSASLACSADTLRNHPEAAAVRSECNKTGIKRGSCQISLAVLFFGGERLNFGALCVVLCPRELVFVFDFQCPEHGGATRRQASTSGDVEEAVGGQQPSSRTTTSTFVQGRNRRSTARALQNDLQQATNVSVQTVRLSN</sequence>
<dbReference type="EMBL" id="CM041540">
    <property type="protein sequence ID" value="KAI3367062.1"/>
    <property type="molecule type" value="Genomic_DNA"/>
</dbReference>